<dbReference type="VEuPathDB" id="TriTrypDB:TcG_02712"/>
<accession>A0A2V2VUT2</accession>
<dbReference type="VEuPathDB" id="TriTrypDB:TCSYLVIO_003771"/>
<dbReference type="PANTHER" id="PTHR43224">
    <property type="entry name" value="AMIDINOTRANSFERASE"/>
    <property type="match status" value="1"/>
</dbReference>
<dbReference type="VEuPathDB" id="TriTrypDB:C3747_29g159"/>
<dbReference type="VEuPathDB" id="TriTrypDB:TcBrA4_0124840"/>
<dbReference type="Pfam" id="PF19420">
    <property type="entry name" value="DDAH_eukar"/>
    <property type="match status" value="1"/>
</dbReference>
<organism evidence="1 2">
    <name type="scientific">Trypanosoma cruzi</name>
    <dbReference type="NCBI Taxonomy" id="5693"/>
    <lineage>
        <taxon>Eukaryota</taxon>
        <taxon>Discoba</taxon>
        <taxon>Euglenozoa</taxon>
        <taxon>Kinetoplastea</taxon>
        <taxon>Metakinetoplastina</taxon>
        <taxon>Trypanosomatida</taxon>
        <taxon>Trypanosomatidae</taxon>
        <taxon>Trypanosoma</taxon>
        <taxon>Schizotrypanum</taxon>
    </lineage>
</organism>
<dbReference type="PANTHER" id="PTHR43224:SF1">
    <property type="entry name" value="AMIDINOTRANSFERASE"/>
    <property type="match status" value="1"/>
</dbReference>
<dbReference type="VEuPathDB" id="TriTrypDB:BCY84_20594"/>
<comment type="caution">
    <text evidence="1">The sequence shown here is derived from an EMBL/GenBank/DDBJ whole genome shotgun (WGS) entry which is preliminary data.</text>
</comment>
<dbReference type="AlphaFoldDB" id="A0A2V2VUT2"/>
<dbReference type="VEuPathDB" id="TriTrypDB:TCDM_02841"/>
<dbReference type="SUPFAM" id="SSF55909">
    <property type="entry name" value="Pentein"/>
    <property type="match status" value="1"/>
</dbReference>
<evidence type="ECO:0000313" key="1">
    <source>
        <dbReference type="EMBL" id="PWV00146.1"/>
    </source>
</evidence>
<keyword evidence="1" id="KW-0808">Transferase</keyword>
<dbReference type="VEuPathDB" id="TriTrypDB:TcCL_NonESM06823"/>
<dbReference type="VEuPathDB" id="TriTrypDB:TcCLB.505989.110"/>
<evidence type="ECO:0000313" key="2">
    <source>
        <dbReference type="Proteomes" id="UP000246121"/>
    </source>
</evidence>
<dbReference type="VEuPathDB" id="TriTrypDB:ECC02_002573"/>
<dbReference type="Proteomes" id="UP000246121">
    <property type="component" value="Unassembled WGS sequence"/>
</dbReference>
<dbReference type="VEuPathDB" id="TriTrypDB:TcCLB.508693.50"/>
<proteinExistence type="predicted"/>
<dbReference type="VEuPathDB" id="TriTrypDB:TcYC6_0101240"/>
<sequence>MATLMMLQSRFFGSKKRVHDNKFITVTEVSENQAQQDNCLVIDLQRKIEERLLNDAKARVIYLNLNEEPRTMRSAYENKMEALFVNDSISVHHFTDARGRITRRLIFLYPMSKLRRGELPKVQLLKKLDKTVNSEEPSGLELVDLRDFESHDLCLEGMGAMNFSYNGEFVYMALSDRSSEKLLDVVCSPENLNIPKEKRFVFTAVLPRFSGESKRCVGEDVVHHTNLIGWCGKGICAWGLNFLRFSSEEKKEAFFEHLEATYKKIINLSAEEIRAFAGNACEIALSSEEEERHVLCISNEALNSLHHRNYQILEEWYGRENIFVFYAETLERRSGTSISSLISCPVTHGEVLPVPGEVTALEVAHVDEKVIANLLNR</sequence>
<reference evidence="1 2" key="1">
    <citation type="journal article" date="2018" name="Microb. Genom.">
        <title>Expanding an expanded genome: long-read sequencing of Trypanosoma cruzi.</title>
        <authorList>
            <person name="Berna L."/>
            <person name="Rodriguez M."/>
            <person name="Chiribao M.L."/>
            <person name="Parodi-Talice A."/>
            <person name="Pita S."/>
            <person name="Rijo G."/>
            <person name="Alvarez-Valin F."/>
            <person name="Robello C."/>
        </authorList>
    </citation>
    <scope>NUCLEOTIDE SEQUENCE [LARGE SCALE GENOMIC DNA]</scope>
    <source>
        <strain evidence="1 2">Dm28c</strain>
    </source>
</reference>
<protein>
    <submittedName>
        <fullName evidence="1">Putative amidinotransferase</fullName>
    </submittedName>
</protein>
<gene>
    <name evidence="1" type="ORF">C4B63_7g313</name>
</gene>
<dbReference type="VEuPathDB" id="TriTrypDB:Tc_MARK_2529"/>
<dbReference type="InterPro" id="IPR014541">
    <property type="entry name" value="Amdntrnsf_FN0238"/>
</dbReference>
<dbReference type="OrthoDB" id="14321at2759"/>
<dbReference type="GO" id="GO:0016740">
    <property type="term" value="F:transferase activity"/>
    <property type="evidence" value="ECO:0007669"/>
    <property type="project" value="UniProtKB-KW"/>
</dbReference>
<dbReference type="VEuPathDB" id="TriTrypDB:C4B63_7g313"/>
<name>A0A2V2VUT2_TRYCR</name>
<dbReference type="EMBL" id="PRFA01000007">
    <property type="protein sequence ID" value="PWV00146.1"/>
    <property type="molecule type" value="Genomic_DNA"/>
</dbReference>